<sequence length="194" mass="22477">MGKRSDFPRRKFDQYFTWDTRAGQALAPFLEGVETYCEPCAGRGDLIGQLDALGLECLAAYDLDPKRRGIIRKNAFRLTKEELQGAQAIITNPPWTRRLLHALILHLCQLAPTWLLFDSDWLFSLQSQRFMGFCSDVVPIGKMRWVEGTPDDEKGNSAWFRFDAQNQKPTIFHRRRKFYFGLDLKDYVAEPVLL</sequence>
<dbReference type="InterPro" id="IPR002052">
    <property type="entry name" value="DNA_methylase_N6_adenine_CS"/>
</dbReference>
<gene>
    <name evidence="1" type="ORF">KGB56_13925</name>
</gene>
<evidence type="ECO:0000313" key="1">
    <source>
        <dbReference type="EMBL" id="QUS54489.1"/>
    </source>
</evidence>
<dbReference type="InterPro" id="IPR029063">
    <property type="entry name" value="SAM-dependent_MTases_sf"/>
</dbReference>
<protein>
    <submittedName>
        <fullName evidence="1">Uncharacterized protein</fullName>
    </submittedName>
</protein>
<reference evidence="1 2" key="1">
    <citation type="journal article" date="2021" name="Angew. Chem. Int. Ed. Engl.">
        <title>A novel family of nonribosomal peptides modulate collective behavior in Pseudovibrio bacteria isolated from marine sponges.</title>
        <authorList>
            <person name="Ioca L.P."/>
            <person name="Dai Y."/>
            <person name="Kunakom S."/>
            <person name="Diaz-Espinosa J."/>
            <person name="Krunic A."/>
            <person name="Crnkovic C.M."/>
            <person name="Orjala J."/>
            <person name="Sanchez L.M."/>
            <person name="Ferreira A.G."/>
            <person name="Berlinck R.G.S."/>
            <person name="Eustaquio A.S."/>
        </authorList>
    </citation>
    <scope>NUCLEOTIDE SEQUENCE [LARGE SCALE GENOMIC DNA]</scope>
    <source>
        <strain evidence="1 2">Ab134</strain>
    </source>
</reference>
<dbReference type="PROSITE" id="PS00092">
    <property type="entry name" value="N6_MTASE"/>
    <property type="match status" value="1"/>
</dbReference>
<accession>A0ABX8ALH4</accession>
<evidence type="ECO:0000313" key="2">
    <source>
        <dbReference type="Proteomes" id="UP000680706"/>
    </source>
</evidence>
<organism evidence="1 2">
    <name type="scientific">Pseudovibrio brasiliensis</name>
    <dbReference type="NCBI Taxonomy" id="1898042"/>
    <lineage>
        <taxon>Bacteria</taxon>
        <taxon>Pseudomonadati</taxon>
        <taxon>Pseudomonadota</taxon>
        <taxon>Alphaproteobacteria</taxon>
        <taxon>Hyphomicrobiales</taxon>
        <taxon>Stappiaceae</taxon>
        <taxon>Pseudovibrio</taxon>
    </lineage>
</organism>
<dbReference type="Proteomes" id="UP000680706">
    <property type="component" value="Chromosome"/>
</dbReference>
<proteinExistence type="predicted"/>
<name>A0ABX8ALH4_9HYPH</name>
<keyword evidence="2" id="KW-1185">Reference proteome</keyword>
<dbReference type="RefSeq" id="WP_075698837.1">
    <property type="nucleotide sequence ID" value="NZ_CP074126.1"/>
</dbReference>
<dbReference type="SUPFAM" id="SSF53335">
    <property type="entry name" value="S-adenosyl-L-methionine-dependent methyltransferases"/>
    <property type="match status" value="1"/>
</dbReference>
<dbReference type="EMBL" id="CP074126">
    <property type="protein sequence ID" value="QUS54489.1"/>
    <property type="molecule type" value="Genomic_DNA"/>
</dbReference>